<evidence type="ECO:0000256" key="2">
    <source>
        <dbReference type="ARBA" id="ARBA00022448"/>
    </source>
</evidence>
<dbReference type="EMBL" id="MU253864">
    <property type="protein sequence ID" value="KAG9245123.1"/>
    <property type="molecule type" value="Genomic_DNA"/>
</dbReference>
<feature type="transmembrane region" description="Helical" evidence="6">
    <location>
        <begin position="168"/>
        <end position="190"/>
    </location>
</feature>
<evidence type="ECO:0000313" key="7">
    <source>
        <dbReference type="EMBL" id="KAG9245123.1"/>
    </source>
</evidence>
<keyword evidence="3 6" id="KW-0812">Transmembrane</keyword>
<evidence type="ECO:0000256" key="1">
    <source>
        <dbReference type="ARBA" id="ARBA00004141"/>
    </source>
</evidence>
<reference evidence="7" key="1">
    <citation type="journal article" date="2021" name="IMA Fungus">
        <title>Genomic characterization of three marine fungi, including Emericellopsis atlantica sp. nov. with signatures of a generalist lifestyle and marine biomass degradation.</title>
        <authorList>
            <person name="Hagestad O.C."/>
            <person name="Hou L."/>
            <person name="Andersen J.H."/>
            <person name="Hansen E.H."/>
            <person name="Altermark B."/>
            <person name="Li C."/>
            <person name="Kuhnert E."/>
            <person name="Cox R.J."/>
            <person name="Crous P.W."/>
            <person name="Spatafora J.W."/>
            <person name="Lail K."/>
            <person name="Amirebrahimi M."/>
            <person name="Lipzen A."/>
            <person name="Pangilinan J."/>
            <person name="Andreopoulos W."/>
            <person name="Hayes R.D."/>
            <person name="Ng V."/>
            <person name="Grigoriev I.V."/>
            <person name="Jackson S.A."/>
            <person name="Sutton T.D.S."/>
            <person name="Dobson A.D.W."/>
            <person name="Rama T."/>
        </authorList>
    </citation>
    <scope>NUCLEOTIDE SEQUENCE</scope>
    <source>
        <strain evidence="7">TRa3180A</strain>
    </source>
</reference>
<dbReference type="OrthoDB" id="2985014at2759"/>
<feature type="transmembrane region" description="Helical" evidence="6">
    <location>
        <begin position="364"/>
        <end position="385"/>
    </location>
</feature>
<dbReference type="Pfam" id="PF07690">
    <property type="entry name" value="MFS_1"/>
    <property type="match status" value="1"/>
</dbReference>
<keyword evidence="4 6" id="KW-1133">Transmembrane helix</keyword>
<dbReference type="InterPro" id="IPR011701">
    <property type="entry name" value="MFS"/>
</dbReference>
<keyword evidence="8" id="KW-1185">Reference proteome</keyword>
<keyword evidence="5 6" id="KW-0472">Membrane</keyword>
<comment type="caution">
    <text evidence="7">The sequence shown here is derived from an EMBL/GenBank/DDBJ whole genome shotgun (WGS) entry which is preliminary data.</text>
</comment>
<sequence length="387" mass="42372">MFRTAIPSALWLYAKDIRGAVKLLTKASVGDDTADIIVLYCVNPETVQDLGETAYAIGYHGERFPHCKFDIRLLPVLALMYLLNALDKEDFGNVKSAKPGPGTTLYFRSNQYNIISSVFYVPYVLFAPPIVSSARKEIWTKHALPLVMLAFGPMTVLNVVATNFSGMMALKCFFGMAKSAFFPLVIYYLTTSYRRGELTRRLAMFYATSNIANAFSGLLVSFGSVGKGANYSTPVVTFLAIEICLGIPLQSVSLFLPKITNLYTVAPNIGGAAMLLILAFSSKYTRRRGPFMVLGFFLSFCGFIIYAAIDVLERKMIEYFACFMMCGALQHRRHVVPILVGVPLANVVSLVSSNVFTPASAPNYIRALAAIAAFGAASVLIAMLLDC</sequence>
<proteinExistence type="predicted"/>
<evidence type="ECO:0000313" key="8">
    <source>
        <dbReference type="Proteomes" id="UP000887226"/>
    </source>
</evidence>
<accession>A0A9P7Z3W5</accession>
<dbReference type="PANTHER" id="PTHR43791:SF50">
    <property type="entry name" value="TRANSPORTER, PUTATIVE (AFU_ORTHOLOGUE AFUA_2G00840)-RELATED"/>
    <property type="match status" value="1"/>
</dbReference>
<feature type="transmembrane region" description="Helical" evidence="6">
    <location>
        <begin position="334"/>
        <end position="352"/>
    </location>
</feature>
<evidence type="ECO:0000256" key="4">
    <source>
        <dbReference type="ARBA" id="ARBA00022989"/>
    </source>
</evidence>
<feature type="transmembrane region" description="Helical" evidence="6">
    <location>
        <begin position="143"/>
        <end position="162"/>
    </location>
</feature>
<feature type="transmembrane region" description="Helical" evidence="6">
    <location>
        <begin position="231"/>
        <end position="249"/>
    </location>
</feature>
<dbReference type="SUPFAM" id="SSF103473">
    <property type="entry name" value="MFS general substrate transporter"/>
    <property type="match status" value="1"/>
</dbReference>
<name>A0A9P7Z3W5_9HELO</name>
<feature type="transmembrane region" description="Helical" evidence="6">
    <location>
        <begin position="292"/>
        <end position="313"/>
    </location>
</feature>
<dbReference type="PANTHER" id="PTHR43791">
    <property type="entry name" value="PERMEASE-RELATED"/>
    <property type="match status" value="1"/>
</dbReference>
<feature type="transmembrane region" description="Helical" evidence="6">
    <location>
        <begin position="261"/>
        <end position="280"/>
    </location>
</feature>
<feature type="transmembrane region" description="Helical" evidence="6">
    <location>
        <begin position="202"/>
        <end position="225"/>
    </location>
</feature>
<dbReference type="InterPro" id="IPR036259">
    <property type="entry name" value="MFS_trans_sf"/>
</dbReference>
<dbReference type="GO" id="GO:0016020">
    <property type="term" value="C:membrane"/>
    <property type="evidence" value="ECO:0007669"/>
    <property type="project" value="UniProtKB-SubCell"/>
</dbReference>
<protein>
    <submittedName>
        <fullName evidence="7">Uncharacterized protein</fullName>
    </submittedName>
</protein>
<gene>
    <name evidence="7" type="ORF">BJ878DRAFT_582175</name>
</gene>
<dbReference type="Proteomes" id="UP000887226">
    <property type="component" value="Unassembled WGS sequence"/>
</dbReference>
<keyword evidence="2" id="KW-0813">Transport</keyword>
<dbReference type="GO" id="GO:0022857">
    <property type="term" value="F:transmembrane transporter activity"/>
    <property type="evidence" value="ECO:0007669"/>
    <property type="project" value="InterPro"/>
</dbReference>
<dbReference type="Gene3D" id="1.20.1250.20">
    <property type="entry name" value="MFS general substrate transporter like domains"/>
    <property type="match status" value="1"/>
</dbReference>
<evidence type="ECO:0000256" key="5">
    <source>
        <dbReference type="ARBA" id="ARBA00023136"/>
    </source>
</evidence>
<dbReference type="AlphaFoldDB" id="A0A9P7Z3W5"/>
<evidence type="ECO:0000256" key="6">
    <source>
        <dbReference type="SAM" id="Phobius"/>
    </source>
</evidence>
<comment type="subcellular location">
    <subcellularLocation>
        <location evidence="1">Membrane</location>
        <topology evidence="1">Multi-pass membrane protein</topology>
    </subcellularLocation>
</comment>
<feature type="transmembrane region" description="Helical" evidence="6">
    <location>
        <begin position="112"/>
        <end position="131"/>
    </location>
</feature>
<evidence type="ECO:0000256" key="3">
    <source>
        <dbReference type="ARBA" id="ARBA00022692"/>
    </source>
</evidence>
<organism evidence="7 8">
    <name type="scientific">Calycina marina</name>
    <dbReference type="NCBI Taxonomy" id="1763456"/>
    <lineage>
        <taxon>Eukaryota</taxon>
        <taxon>Fungi</taxon>
        <taxon>Dikarya</taxon>
        <taxon>Ascomycota</taxon>
        <taxon>Pezizomycotina</taxon>
        <taxon>Leotiomycetes</taxon>
        <taxon>Helotiales</taxon>
        <taxon>Pezizellaceae</taxon>
        <taxon>Calycina</taxon>
    </lineage>
</organism>